<protein>
    <submittedName>
        <fullName evidence="2">Uncharacterized protein</fullName>
    </submittedName>
</protein>
<gene>
    <name evidence="2" type="ORF">g.4991</name>
</gene>
<evidence type="ECO:0000256" key="1">
    <source>
        <dbReference type="SAM" id="MobiDB-lite"/>
    </source>
</evidence>
<feature type="region of interest" description="Disordered" evidence="1">
    <location>
        <begin position="25"/>
        <end position="78"/>
    </location>
</feature>
<accession>A0A2S2PZC9</accession>
<name>A0A2S2PZC9_9HEMI</name>
<evidence type="ECO:0000313" key="2">
    <source>
        <dbReference type="EMBL" id="MBY70763.1"/>
    </source>
</evidence>
<dbReference type="AlphaFoldDB" id="A0A2S2PZC9"/>
<reference evidence="2" key="1">
    <citation type="submission" date="2018-04" db="EMBL/GenBank/DDBJ databases">
        <title>Transcriptome assembly of Sipha flava.</title>
        <authorList>
            <person name="Scully E.D."/>
            <person name="Geib S.M."/>
            <person name="Palmer N.A."/>
            <person name="Koch K."/>
            <person name="Bradshaw J."/>
            <person name="Heng-Moss T."/>
            <person name="Sarath G."/>
        </authorList>
    </citation>
    <scope>NUCLEOTIDE SEQUENCE</scope>
</reference>
<dbReference type="EMBL" id="GGMS01001560">
    <property type="protein sequence ID" value="MBY70763.1"/>
    <property type="molecule type" value="Transcribed_RNA"/>
</dbReference>
<proteinExistence type="predicted"/>
<organism evidence="2">
    <name type="scientific">Sipha flava</name>
    <name type="common">yellow sugarcane aphid</name>
    <dbReference type="NCBI Taxonomy" id="143950"/>
    <lineage>
        <taxon>Eukaryota</taxon>
        <taxon>Metazoa</taxon>
        <taxon>Ecdysozoa</taxon>
        <taxon>Arthropoda</taxon>
        <taxon>Hexapoda</taxon>
        <taxon>Insecta</taxon>
        <taxon>Pterygota</taxon>
        <taxon>Neoptera</taxon>
        <taxon>Paraneoptera</taxon>
        <taxon>Hemiptera</taxon>
        <taxon>Sternorrhyncha</taxon>
        <taxon>Aphidomorpha</taxon>
        <taxon>Aphidoidea</taxon>
        <taxon>Aphididae</taxon>
        <taxon>Sipha</taxon>
    </lineage>
</organism>
<feature type="compositionally biased region" description="Basic and acidic residues" evidence="1">
    <location>
        <begin position="45"/>
        <end position="59"/>
    </location>
</feature>
<sequence>MHCRHGVAERRHGAVKNNNTAAWRVKKKKKTRNPEQPREYCVVRTSEKPARAERDRDTLTHTQHRARSEPRPPRHQSVTYAPSEAIAMQHGGRCRRYRRSSSSSYCCYYCCCFPNAADSVDLFVRDAFVHSGNVMMTSERRRHRRPDFSATETAPPSPCQIII</sequence>